<feature type="region of interest" description="Disordered" evidence="1">
    <location>
        <begin position="1"/>
        <end position="27"/>
    </location>
</feature>
<keyword evidence="3" id="KW-1185">Reference proteome</keyword>
<name>A0AAD7D3L7_MYCRO</name>
<accession>A0AAD7D3L7</accession>
<sequence>MIPDGVQEDGAPTGDRNGGCPTALRGSIDLYQPTGTEATGGNPIPASRILRGRTHCAHRASASQQSGVIPAAVPGGVDAGAWHKPEAVSANSPPQPTVIWQSFLGVSDRLRSFDWLRPARLHRHTDTPHGAVFKLTPGFDCTSGSLTFALASPQTSPPGSSSTNLSVSVVGDLWRAEGQPERVPTGF</sequence>
<dbReference type="Proteomes" id="UP001221757">
    <property type="component" value="Unassembled WGS sequence"/>
</dbReference>
<evidence type="ECO:0000313" key="2">
    <source>
        <dbReference type="EMBL" id="KAJ7677355.1"/>
    </source>
</evidence>
<dbReference type="AlphaFoldDB" id="A0AAD7D3L7"/>
<comment type="caution">
    <text evidence="2">The sequence shown here is derived from an EMBL/GenBank/DDBJ whole genome shotgun (WGS) entry which is preliminary data.</text>
</comment>
<evidence type="ECO:0000256" key="1">
    <source>
        <dbReference type="SAM" id="MobiDB-lite"/>
    </source>
</evidence>
<evidence type="ECO:0000313" key="3">
    <source>
        <dbReference type="Proteomes" id="UP001221757"/>
    </source>
</evidence>
<protein>
    <submittedName>
        <fullName evidence="2">Uncharacterized protein</fullName>
    </submittedName>
</protein>
<organism evidence="2 3">
    <name type="scientific">Mycena rosella</name>
    <name type="common">Pink bonnet</name>
    <name type="synonym">Agaricus rosellus</name>
    <dbReference type="NCBI Taxonomy" id="1033263"/>
    <lineage>
        <taxon>Eukaryota</taxon>
        <taxon>Fungi</taxon>
        <taxon>Dikarya</taxon>
        <taxon>Basidiomycota</taxon>
        <taxon>Agaricomycotina</taxon>
        <taxon>Agaricomycetes</taxon>
        <taxon>Agaricomycetidae</taxon>
        <taxon>Agaricales</taxon>
        <taxon>Marasmiineae</taxon>
        <taxon>Mycenaceae</taxon>
        <taxon>Mycena</taxon>
    </lineage>
</organism>
<reference evidence="2" key="1">
    <citation type="submission" date="2023-03" db="EMBL/GenBank/DDBJ databases">
        <title>Massive genome expansion in bonnet fungi (Mycena s.s.) driven by repeated elements and novel gene families across ecological guilds.</title>
        <authorList>
            <consortium name="Lawrence Berkeley National Laboratory"/>
            <person name="Harder C.B."/>
            <person name="Miyauchi S."/>
            <person name="Viragh M."/>
            <person name="Kuo A."/>
            <person name="Thoen E."/>
            <person name="Andreopoulos B."/>
            <person name="Lu D."/>
            <person name="Skrede I."/>
            <person name="Drula E."/>
            <person name="Henrissat B."/>
            <person name="Morin E."/>
            <person name="Kohler A."/>
            <person name="Barry K."/>
            <person name="LaButti K."/>
            <person name="Morin E."/>
            <person name="Salamov A."/>
            <person name="Lipzen A."/>
            <person name="Mereny Z."/>
            <person name="Hegedus B."/>
            <person name="Baldrian P."/>
            <person name="Stursova M."/>
            <person name="Weitz H."/>
            <person name="Taylor A."/>
            <person name="Grigoriev I.V."/>
            <person name="Nagy L.G."/>
            <person name="Martin F."/>
            <person name="Kauserud H."/>
        </authorList>
    </citation>
    <scope>NUCLEOTIDE SEQUENCE</scope>
    <source>
        <strain evidence="2">CBHHK067</strain>
    </source>
</reference>
<dbReference type="EMBL" id="JARKIE010000139">
    <property type="protein sequence ID" value="KAJ7677355.1"/>
    <property type="molecule type" value="Genomic_DNA"/>
</dbReference>
<proteinExistence type="predicted"/>
<gene>
    <name evidence="2" type="ORF">B0H17DRAFT_1182589</name>
</gene>